<dbReference type="Pfam" id="PF00361">
    <property type="entry name" value="Proton_antipo_M"/>
    <property type="match status" value="1"/>
</dbReference>
<dbReference type="EC" id="7.1.1.2" evidence="3"/>
<evidence type="ECO:0000256" key="1">
    <source>
        <dbReference type="ARBA" id="ARBA00003257"/>
    </source>
</evidence>
<evidence type="ECO:0000313" key="11">
    <source>
        <dbReference type="EMBL" id="CDW60038.1"/>
    </source>
</evidence>
<evidence type="ECO:0000256" key="9">
    <source>
        <dbReference type="SAM" id="Phobius"/>
    </source>
</evidence>
<feature type="domain" description="NADH:quinone oxidoreductase/Mrp antiporter transmembrane" evidence="10">
    <location>
        <begin position="58"/>
        <end position="153"/>
    </location>
</feature>
<accession>A0A077ZK16</accession>
<evidence type="ECO:0000256" key="4">
    <source>
        <dbReference type="ARBA" id="ARBA00022692"/>
    </source>
</evidence>
<dbReference type="InterPro" id="IPR003945">
    <property type="entry name" value="NU5C-like"/>
</dbReference>
<evidence type="ECO:0000313" key="12">
    <source>
        <dbReference type="Proteomes" id="UP000030665"/>
    </source>
</evidence>
<feature type="transmembrane region" description="Helical" evidence="9">
    <location>
        <begin position="139"/>
        <end position="158"/>
    </location>
</feature>
<name>A0A077ZK16_TRITR</name>
<dbReference type="OrthoDB" id="5842631at2759"/>
<gene>
    <name evidence="11" type="ORF">TTRE_0000838101</name>
</gene>
<dbReference type="EMBL" id="HG806848">
    <property type="protein sequence ID" value="CDW60038.1"/>
    <property type="molecule type" value="Genomic_DNA"/>
</dbReference>
<evidence type="ECO:0000256" key="7">
    <source>
        <dbReference type="ARBA" id="ARBA00031027"/>
    </source>
</evidence>
<evidence type="ECO:0000256" key="3">
    <source>
        <dbReference type="ARBA" id="ARBA00012944"/>
    </source>
</evidence>
<dbReference type="InterPro" id="IPR001750">
    <property type="entry name" value="ND/Mrp_TM"/>
</dbReference>
<protein>
    <recommendedName>
        <fullName evidence="3">NADH:ubiquinone reductase (H(+)-translocating)</fullName>
        <ecNumber evidence="3">7.1.1.2</ecNumber>
    </recommendedName>
    <alternativeName>
        <fullName evidence="7">NADH dehydrogenase subunit 5</fullName>
    </alternativeName>
</protein>
<keyword evidence="5 9" id="KW-1133">Transmembrane helix</keyword>
<feature type="transmembrane region" description="Helical" evidence="9">
    <location>
        <begin position="33"/>
        <end position="54"/>
    </location>
</feature>
<evidence type="ECO:0000256" key="5">
    <source>
        <dbReference type="ARBA" id="ARBA00022989"/>
    </source>
</evidence>
<dbReference type="GO" id="GO:0003954">
    <property type="term" value="F:NADH dehydrogenase activity"/>
    <property type="evidence" value="ECO:0007669"/>
    <property type="project" value="TreeGrafter"/>
</dbReference>
<organism evidence="11 12">
    <name type="scientific">Trichuris trichiura</name>
    <name type="common">Whipworm</name>
    <name type="synonym">Trichocephalus trichiurus</name>
    <dbReference type="NCBI Taxonomy" id="36087"/>
    <lineage>
        <taxon>Eukaryota</taxon>
        <taxon>Metazoa</taxon>
        <taxon>Ecdysozoa</taxon>
        <taxon>Nematoda</taxon>
        <taxon>Enoplea</taxon>
        <taxon>Dorylaimia</taxon>
        <taxon>Trichinellida</taxon>
        <taxon>Trichuridae</taxon>
        <taxon>Trichuris</taxon>
    </lineage>
</organism>
<dbReference type="PANTHER" id="PTHR42829:SF2">
    <property type="entry name" value="NADH-UBIQUINONE OXIDOREDUCTASE CHAIN 5"/>
    <property type="match status" value="1"/>
</dbReference>
<evidence type="ECO:0000256" key="2">
    <source>
        <dbReference type="ARBA" id="ARBA00004141"/>
    </source>
</evidence>
<dbReference type="Proteomes" id="UP000030665">
    <property type="component" value="Unassembled WGS sequence"/>
</dbReference>
<proteinExistence type="predicted"/>
<dbReference type="PANTHER" id="PTHR42829">
    <property type="entry name" value="NADH-UBIQUINONE OXIDOREDUCTASE CHAIN 5"/>
    <property type="match status" value="1"/>
</dbReference>
<feature type="transmembrane region" description="Helical" evidence="9">
    <location>
        <begin position="173"/>
        <end position="191"/>
    </location>
</feature>
<comment type="subcellular location">
    <subcellularLocation>
        <location evidence="2">Membrane</location>
        <topology evidence="2">Multi-pass membrane protein</topology>
    </subcellularLocation>
</comment>
<feature type="transmembrane region" description="Helical" evidence="9">
    <location>
        <begin position="66"/>
        <end position="88"/>
    </location>
</feature>
<evidence type="ECO:0000256" key="8">
    <source>
        <dbReference type="ARBA" id="ARBA00049551"/>
    </source>
</evidence>
<dbReference type="AlphaFoldDB" id="A0A077ZK16"/>
<dbReference type="GO" id="GO:0042773">
    <property type="term" value="P:ATP synthesis coupled electron transport"/>
    <property type="evidence" value="ECO:0007669"/>
    <property type="project" value="InterPro"/>
</dbReference>
<evidence type="ECO:0000259" key="10">
    <source>
        <dbReference type="Pfam" id="PF00361"/>
    </source>
</evidence>
<dbReference type="STRING" id="36087.A0A077ZK16"/>
<keyword evidence="12" id="KW-1185">Reference proteome</keyword>
<keyword evidence="6 9" id="KW-0472">Membrane</keyword>
<reference evidence="11" key="2">
    <citation type="submission" date="2014-03" db="EMBL/GenBank/DDBJ databases">
        <title>The whipworm genome and dual-species transcriptomics of an intimate host-pathogen interaction.</title>
        <authorList>
            <person name="Foth B.J."/>
            <person name="Tsai I.J."/>
            <person name="Reid A.J."/>
            <person name="Bancroft A.J."/>
            <person name="Nichol S."/>
            <person name="Tracey A."/>
            <person name="Holroyd N."/>
            <person name="Cotton J.A."/>
            <person name="Stanley E.J."/>
            <person name="Zarowiecki M."/>
            <person name="Liu J.Z."/>
            <person name="Huckvale T."/>
            <person name="Cooper P.J."/>
            <person name="Grencis R.K."/>
            <person name="Berriman M."/>
        </authorList>
    </citation>
    <scope>NUCLEOTIDE SEQUENCE [LARGE SCALE GENOMIC DNA]</scope>
</reference>
<sequence>MIIRYTLCFTNILPSESTDNCTAELSLCQLSKLITYFSLIVILLPTFIVHFSLFYTISSLVHSSTLVLAGTILCIELNLLYFLHYIGYLTSLFSRLIAFCEKDLKKCLAYSTISQFALVIFIIWTNLKELILMHILNHALAKALLFISIGLFIIFIFGNQDPGVRNIINHSNNFYTLCVIGSISVSASSLIQQEYY</sequence>
<comment type="catalytic activity">
    <reaction evidence="8">
        <text>a ubiquinone + NADH + 5 H(+)(in) = a ubiquinol + NAD(+) + 4 H(+)(out)</text>
        <dbReference type="Rhea" id="RHEA:29091"/>
        <dbReference type="Rhea" id="RHEA-COMP:9565"/>
        <dbReference type="Rhea" id="RHEA-COMP:9566"/>
        <dbReference type="ChEBI" id="CHEBI:15378"/>
        <dbReference type="ChEBI" id="CHEBI:16389"/>
        <dbReference type="ChEBI" id="CHEBI:17976"/>
        <dbReference type="ChEBI" id="CHEBI:57540"/>
        <dbReference type="ChEBI" id="CHEBI:57945"/>
        <dbReference type="EC" id="7.1.1.2"/>
    </reaction>
</comment>
<reference evidence="11" key="1">
    <citation type="submission" date="2014-01" db="EMBL/GenBank/DDBJ databases">
        <authorList>
            <person name="Aslett M."/>
        </authorList>
    </citation>
    <scope>NUCLEOTIDE SEQUENCE</scope>
</reference>
<dbReference type="GO" id="GO:0016020">
    <property type="term" value="C:membrane"/>
    <property type="evidence" value="ECO:0007669"/>
    <property type="project" value="UniProtKB-SubCell"/>
</dbReference>
<keyword evidence="4 9" id="KW-0812">Transmembrane</keyword>
<dbReference type="GO" id="GO:0008137">
    <property type="term" value="F:NADH dehydrogenase (ubiquinone) activity"/>
    <property type="evidence" value="ECO:0007669"/>
    <property type="project" value="UniProtKB-EC"/>
</dbReference>
<evidence type="ECO:0000256" key="6">
    <source>
        <dbReference type="ARBA" id="ARBA00023136"/>
    </source>
</evidence>
<dbReference type="GO" id="GO:0015990">
    <property type="term" value="P:electron transport coupled proton transport"/>
    <property type="evidence" value="ECO:0007669"/>
    <property type="project" value="TreeGrafter"/>
</dbReference>
<feature type="transmembrane region" description="Helical" evidence="9">
    <location>
        <begin position="108"/>
        <end position="127"/>
    </location>
</feature>
<comment type="function">
    <text evidence="1">Core subunit of the mitochondrial membrane respiratory chain NADH dehydrogenase (Complex I) that is believed to belong to the minimal assembly required for catalysis. Complex I functions in the transfer of electrons from NADH to the respiratory chain. The immediate electron acceptor for the enzyme is believed to be ubiquinone.</text>
</comment>